<accession>A0A2P4UNM2</accession>
<sequence length="40" mass="4122">MTAVMTTFGAEPAMTMATSVEILGLVIGFLVTSSRPGDSM</sequence>
<evidence type="ECO:0000313" key="3">
    <source>
        <dbReference type="Proteomes" id="UP000242367"/>
    </source>
</evidence>
<dbReference type="EMBL" id="MTBP01000001">
    <property type="protein sequence ID" value="POM26648.1"/>
    <property type="molecule type" value="Genomic_DNA"/>
</dbReference>
<gene>
    <name evidence="2" type="ORF">BTM25_10520</name>
</gene>
<dbReference type="Proteomes" id="UP000242367">
    <property type="component" value="Unassembled WGS sequence"/>
</dbReference>
<evidence type="ECO:0000313" key="2">
    <source>
        <dbReference type="EMBL" id="POM26648.1"/>
    </source>
</evidence>
<evidence type="ECO:0000256" key="1">
    <source>
        <dbReference type="SAM" id="Phobius"/>
    </source>
</evidence>
<reference evidence="2 3" key="1">
    <citation type="journal article" date="2017" name="Chemistry">
        <title>Isolation, Biosynthesis and Chemical Modifications of Rubterolones A-F: Rare Tropolone Alkaloids from Actinomadura sp. 5-2.</title>
        <authorList>
            <person name="Guo H."/>
            <person name="Benndorf R."/>
            <person name="Leichnitz D."/>
            <person name="Klassen J.L."/>
            <person name="Vollmers J."/>
            <person name="Gorls H."/>
            <person name="Steinacker M."/>
            <person name="Weigel C."/>
            <person name="Dahse H.M."/>
            <person name="Kaster A.K."/>
            <person name="de Beer Z.W."/>
            <person name="Poulsen M."/>
            <person name="Beemelmanns C."/>
        </authorList>
    </citation>
    <scope>NUCLEOTIDE SEQUENCE [LARGE SCALE GENOMIC DNA]</scope>
    <source>
        <strain evidence="2 3">5-2</strain>
    </source>
</reference>
<name>A0A2P4UNM2_9ACTN</name>
<feature type="transmembrane region" description="Helical" evidence="1">
    <location>
        <begin position="12"/>
        <end position="31"/>
    </location>
</feature>
<protein>
    <submittedName>
        <fullName evidence="2">Uncharacterized protein</fullName>
    </submittedName>
</protein>
<keyword evidence="1" id="KW-1133">Transmembrane helix</keyword>
<dbReference type="AlphaFoldDB" id="A0A2P4UNM2"/>
<comment type="caution">
    <text evidence="2">The sequence shown here is derived from an EMBL/GenBank/DDBJ whole genome shotgun (WGS) entry which is preliminary data.</text>
</comment>
<proteinExistence type="predicted"/>
<keyword evidence="1" id="KW-0812">Transmembrane</keyword>
<keyword evidence="3" id="KW-1185">Reference proteome</keyword>
<keyword evidence="1" id="KW-0472">Membrane</keyword>
<organism evidence="2 3">
    <name type="scientific">Actinomadura rubteroloni</name>
    <dbReference type="NCBI Taxonomy" id="1926885"/>
    <lineage>
        <taxon>Bacteria</taxon>
        <taxon>Bacillati</taxon>
        <taxon>Actinomycetota</taxon>
        <taxon>Actinomycetes</taxon>
        <taxon>Streptosporangiales</taxon>
        <taxon>Thermomonosporaceae</taxon>
        <taxon>Actinomadura</taxon>
    </lineage>
</organism>